<feature type="transmembrane region" description="Helical" evidence="1">
    <location>
        <begin position="30"/>
        <end position="52"/>
    </location>
</feature>
<evidence type="ECO:0000313" key="3">
    <source>
        <dbReference type="EMBL" id="MXU95483.1"/>
    </source>
</evidence>
<keyword evidence="2" id="KW-0732">Signal</keyword>
<accession>A0A6B0UZW3</accession>
<reference evidence="3" key="1">
    <citation type="submission" date="2019-12" db="EMBL/GenBank/DDBJ databases">
        <title>An insight into the sialome of adult female Ixodes ricinus ticks feeding for 6 days.</title>
        <authorList>
            <person name="Perner J."/>
            <person name="Ribeiro J.M.C."/>
        </authorList>
    </citation>
    <scope>NUCLEOTIDE SEQUENCE</scope>
    <source>
        <strain evidence="3">Semi-engorged</strain>
        <tissue evidence="3">Salivary glands</tissue>
    </source>
</reference>
<proteinExistence type="predicted"/>
<protein>
    <recommendedName>
        <fullName evidence="4">Secreted protein</fullName>
    </recommendedName>
</protein>
<name>A0A6B0UZW3_IXORI</name>
<dbReference type="EMBL" id="GIFC01013400">
    <property type="protein sequence ID" value="MXU95483.1"/>
    <property type="molecule type" value="Transcribed_RNA"/>
</dbReference>
<keyword evidence="1" id="KW-1133">Transmembrane helix</keyword>
<dbReference type="AlphaFoldDB" id="A0A6B0UZW3"/>
<dbReference type="PROSITE" id="PS51257">
    <property type="entry name" value="PROKAR_LIPOPROTEIN"/>
    <property type="match status" value="1"/>
</dbReference>
<keyword evidence="1" id="KW-0472">Membrane</keyword>
<keyword evidence="1" id="KW-0812">Transmembrane</keyword>
<organism evidence="3">
    <name type="scientific">Ixodes ricinus</name>
    <name type="common">Common tick</name>
    <name type="synonym">Acarus ricinus</name>
    <dbReference type="NCBI Taxonomy" id="34613"/>
    <lineage>
        <taxon>Eukaryota</taxon>
        <taxon>Metazoa</taxon>
        <taxon>Ecdysozoa</taxon>
        <taxon>Arthropoda</taxon>
        <taxon>Chelicerata</taxon>
        <taxon>Arachnida</taxon>
        <taxon>Acari</taxon>
        <taxon>Parasitiformes</taxon>
        <taxon>Ixodida</taxon>
        <taxon>Ixodoidea</taxon>
        <taxon>Ixodidae</taxon>
        <taxon>Ixodinae</taxon>
        <taxon>Ixodes</taxon>
    </lineage>
</organism>
<evidence type="ECO:0000256" key="2">
    <source>
        <dbReference type="SAM" id="SignalP"/>
    </source>
</evidence>
<evidence type="ECO:0000256" key="1">
    <source>
        <dbReference type="SAM" id="Phobius"/>
    </source>
</evidence>
<feature type="chain" id="PRO_5025526259" description="Secreted protein" evidence="2">
    <location>
        <begin position="21"/>
        <end position="187"/>
    </location>
</feature>
<sequence>MQRSRKASSCALFLCPCALGFSCVHNSRSPACLLFCVFFLFTVLLKFSVIAVPELLRGCTEILQVLDVCGSSLLLFPGPWHEGGGLPPFPAAQVPRTMTSMSWLSPCPRQQRNTMGGTLGHCTGRLMDAVLYPARHCVWLNWPSRGSLHDFYEASLAVVSIFWTLMSGDVLLCSATEHIWWQFSLAN</sequence>
<feature type="signal peptide" evidence="2">
    <location>
        <begin position="1"/>
        <end position="20"/>
    </location>
</feature>
<evidence type="ECO:0008006" key="4">
    <source>
        <dbReference type="Google" id="ProtNLM"/>
    </source>
</evidence>